<evidence type="ECO:0000256" key="1">
    <source>
        <dbReference type="ARBA" id="ARBA00007362"/>
    </source>
</evidence>
<sequence length="306" mass="31398">MTPAAAAGRLDRVPAPALFLLAGFSQYFGAALAVGLYTSLPAPTVAWGRGLAGALVLLAIVRPWRVSWTRRELVQSGVFGSVLLGMNLMFYVAIGLLPLGAAVAIEFIGPVLVAAWGGRSARHRFAIALATFGVLCISLVGLDWGGQRSTAELAWGVVAALAAGALWGTYMVLGGRIVRARSGIQSLTAGLAAGSVVYAPVGLVAAGVTGTMAHLADPGLIGILLGVGLLSTVLPYTLDQVTMKRLGTAMFALLNALLPVSATVIGVIMLRQLPTWGEVLGIVAVSAAVAISARRGTPSPRVRTPE</sequence>
<feature type="transmembrane region" description="Helical" evidence="2">
    <location>
        <begin position="99"/>
        <end position="118"/>
    </location>
</feature>
<reference evidence="4" key="1">
    <citation type="journal article" date="2021" name="PeerJ">
        <title>Extensive microbial diversity within the chicken gut microbiome revealed by metagenomics and culture.</title>
        <authorList>
            <person name="Gilroy R."/>
            <person name="Ravi A."/>
            <person name="Getino M."/>
            <person name="Pursley I."/>
            <person name="Horton D.L."/>
            <person name="Alikhan N.F."/>
            <person name="Baker D."/>
            <person name="Gharbi K."/>
            <person name="Hall N."/>
            <person name="Watson M."/>
            <person name="Adriaenssens E.M."/>
            <person name="Foster-Nyarko E."/>
            <person name="Jarju S."/>
            <person name="Secka A."/>
            <person name="Antonio M."/>
            <person name="Oren A."/>
            <person name="Chaudhuri R.R."/>
            <person name="La Ragione R."/>
            <person name="Hildebrand F."/>
            <person name="Pallen M.J."/>
        </authorList>
    </citation>
    <scope>NUCLEOTIDE SEQUENCE</scope>
    <source>
        <strain evidence="4">ChiGjej4B4-7305</strain>
    </source>
</reference>
<feature type="transmembrane region" description="Helical" evidence="2">
    <location>
        <begin position="125"/>
        <end position="142"/>
    </location>
</feature>
<comment type="similarity">
    <text evidence="1">Belongs to the EamA transporter family.</text>
</comment>
<comment type="caution">
    <text evidence="4">The sequence shown here is derived from an EMBL/GenBank/DDBJ whole genome shotgun (WGS) entry which is preliminary data.</text>
</comment>
<dbReference type="InterPro" id="IPR000620">
    <property type="entry name" value="EamA_dom"/>
</dbReference>
<feature type="transmembrane region" description="Helical" evidence="2">
    <location>
        <begin position="276"/>
        <end position="293"/>
    </location>
</feature>
<reference evidence="4" key="2">
    <citation type="submission" date="2021-04" db="EMBL/GenBank/DDBJ databases">
        <authorList>
            <person name="Gilroy R."/>
        </authorList>
    </citation>
    <scope>NUCLEOTIDE SEQUENCE</scope>
    <source>
        <strain evidence="4">ChiGjej4B4-7305</strain>
    </source>
</reference>
<dbReference type="SUPFAM" id="SSF103481">
    <property type="entry name" value="Multidrug resistance efflux transporter EmrE"/>
    <property type="match status" value="1"/>
</dbReference>
<gene>
    <name evidence="4" type="ORF">H9815_10840</name>
</gene>
<feature type="transmembrane region" description="Helical" evidence="2">
    <location>
        <begin position="154"/>
        <end position="175"/>
    </location>
</feature>
<feature type="transmembrane region" description="Helical" evidence="2">
    <location>
        <begin position="187"/>
        <end position="208"/>
    </location>
</feature>
<protein>
    <submittedName>
        <fullName evidence="4">EamA family transporter</fullName>
    </submittedName>
</protein>
<feature type="transmembrane region" description="Helical" evidence="2">
    <location>
        <begin position="73"/>
        <end position="93"/>
    </location>
</feature>
<dbReference type="Pfam" id="PF00892">
    <property type="entry name" value="EamA"/>
    <property type="match status" value="1"/>
</dbReference>
<feature type="domain" description="EamA" evidence="3">
    <location>
        <begin position="155"/>
        <end position="292"/>
    </location>
</feature>
<evidence type="ECO:0000256" key="2">
    <source>
        <dbReference type="SAM" id="Phobius"/>
    </source>
</evidence>
<evidence type="ECO:0000313" key="5">
    <source>
        <dbReference type="Proteomes" id="UP000824037"/>
    </source>
</evidence>
<feature type="transmembrane region" description="Helical" evidence="2">
    <location>
        <begin position="250"/>
        <end position="270"/>
    </location>
</feature>
<organism evidence="4 5">
    <name type="scientific">Candidatus Ruania gallistercoris</name>
    <dbReference type="NCBI Taxonomy" id="2838746"/>
    <lineage>
        <taxon>Bacteria</taxon>
        <taxon>Bacillati</taxon>
        <taxon>Actinomycetota</taxon>
        <taxon>Actinomycetes</taxon>
        <taxon>Micrococcales</taxon>
        <taxon>Ruaniaceae</taxon>
        <taxon>Ruania</taxon>
    </lineage>
</organism>
<dbReference type="AlphaFoldDB" id="A0A9D2J5C8"/>
<feature type="transmembrane region" description="Helical" evidence="2">
    <location>
        <begin position="44"/>
        <end position="61"/>
    </location>
</feature>
<dbReference type="GO" id="GO:0016020">
    <property type="term" value="C:membrane"/>
    <property type="evidence" value="ECO:0007669"/>
    <property type="project" value="InterPro"/>
</dbReference>
<dbReference type="InterPro" id="IPR037185">
    <property type="entry name" value="EmrE-like"/>
</dbReference>
<evidence type="ECO:0000313" key="4">
    <source>
        <dbReference type="EMBL" id="HIZ36264.1"/>
    </source>
</evidence>
<keyword evidence="2" id="KW-0472">Membrane</keyword>
<feature type="transmembrane region" description="Helical" evidence="2">
    <location>
        <begin position="220"/>
        <end position="238"/>
    </location>
</feature>
<accession>A0A9D2J5C8</accession>
<dbReference type="Proteomes" id="UP000824037">
    <property type="component" value="Unassembled WGS sequence"/>
</dbReference>
<proteinExistence type="inferred from homology"/>
<feature type="transmembrane region" description="Helical" evidence="2">
    <location>
        <begin position="17"/>
        <end position="38"/>
    </location>
</feature>
<keyword evidence="2" id="KW-1133">Transmembrane helix</keyword>
<name>A0A9D2J5C8_9MICO</name>
<dbReference type="EMBL" id="DXBY01000182">
    <property type="protein sequence ID" value="HIZ36264.1"/>
    <property type="molecule type" value="Genomic_DNA"/>
</dbReference>
<keyword evidence="2" id="KW-0812">Transmembrane</keyword>
<evidence type="ECO:0000259" key="3">
    <source>
        <dbReference type="Pfam" id="PF00892"/>
    </source>
</evidence>